<dbReference type="SUPFAM" id="SSF51621">
    <property type="entry name" value="Phosphoenolpyruvate/pyruvate domain"/>
    <property type="match status" value="1"/>
</dbReference>
<dbReference type="NCBIfam" id="NF004491">
    <property type="entry name" value="PRK05826.1"/>
    <property type="match status" value="1"/>
</dbReference>
<dbReference type="GO" id="GO:0016301">
    <property type="term" value="F:kinase activity"/>
    <property type="evidence" value="ECO:0007669"/>
    <property type="project" value="UniProtKB-KW"/>
</dbReference>
<evidence type="ECO:0000256" key="6">
    <source>
        <dbReference type="ARBA" id="ARBA00022741"/>
    </source>
</evidence>
<keyword evidence="5" id="KW-0479">Metal-binding</keyword>
<dbReference type="Gene3D" id="2.40.33.10">
    <property type="entry name" value="PK beta-barrel domain-like"/>
    <property type="match status" value="1"/>
</dbReference>
<keyword evidence="11 16" id="KW-0670">Pyruvate</keyword>
<evidence type="ECO:0000256" key="2">
    <source>
        <dbReference type="ARBA" id="ARBA00008663"/>
    </source>
</evidence>
<reference evidence="16" key="1">
    <citation type="journal article" date="2020" name="mSystems">
        <title>Genome- and Community-Level Interaction Insights into Carbon Utilization and Element Cycling Functions of Hydrothermarchaeota in Hydrothermal Sediment.</title>
        <authorList>
            <person name="Zhou Z."/>
            <person name="Liu Y."/>
            <person name="Xu W."/>
            <person name="Pan J."/>
            <person name="Luo Z.H."/>
            <person name="Li M."/>
        </authorList>
    </citation>
    <scope>NUCLEOTIDE SEQUENCE [LARGE SCALE GENOMIC DNA]</scope>
    <source>
        <strain evidence="16">SpSt-34</strain>
    </source>
</reference>
<dbReference type="InterPro" id="IPR015806">
    <property type="entry name" value="Pyrv_Knase_insert_dom_sf"/>
</dbReference>
<dbReference type="EC" id="2.7.1.40" evidence="3 12"/>
<dbReference type="NCBIfam" id="TIGR01064">
    <property type="entry name" value="pyruv_kin"/>
    <property type="match status" value="1"/>
</dbReference>
<feature type="domain" description="Pyruvate kinase barrel" evidence="14">
    <location>
        <begin position="2"/>
        <end position="321"/>
    </location>
</feature>
<dbReference type="PRINTS" id="PR01050">
    <property type="entry name" value="PYRUVTKNASE"/>
</dbReference>
<organism evidence="16">
    <name type="scientific">candidate division WOR-3 bacterium</name>
    <dbReference type="NCBI Taxonomy" id="2052148"/>
    <lineage>
        <taxon>Bacteria</taxon>
        <taxon>Bacteria division WOR-3</taxon>
    </lineage>
</organism>
<evidence type="ECO:0000256" key="12">
    <source>
        <dbReference type="NCBIfam" id="TIGR01064"/>
    </source>
</evidence>
<evidence type="ECO:0000256" key="13">
    <source>
        <dbReference type="RuleBase" id="RU000504"/>
    </source>
</evidence>
<evidence type="ECO:0000313" key="16">
    <source>
        <dbReference type="EMBL" id="HEN28540.1"/>
    </source>
</evidence>
<comment type="caution">
    <text evidence="16">The sequence shown here is derived from an EMBL/GenBank/DDBJ whole genome shotgun (WGS) entry which is preliminary data.</text>
</comment>
<dbReference type="EMBL" id="DSOL01000225">
    <property type="protein sequence ID" value="HEN28540.1"/>
    <property type="molecule type" value="Genomic_DNA"/>
</dbReference>
<dbReference type="Pfam" id="PF00224">
    <property type="entry name" value="PK"/>
    <property type="match status" value="1"/>
</dbReference>
<evidence type="ECO:0000256" key="9">
    <source>
        <dbReference type="ARBA" id="ARBA00022842"/>
    </source>
</evidence>
<dbReference type="InterPro" id="IPR015813">
    <property type="entry name" value="Pyrv/PenolPyrv_kinase-like_dom"/>
</dbReference>
<comment type="pathway">
    <text evidence="1 13">Carbohydrate degradation; glycolysis; pyruvate from D-glyceraldehyde 3-phosphate: step 5/5.</text>
</comment>
<dbReference type="InterPro" id="IPR015793">
    <property type="entry name" value="Pyrv_Knase_brl"/>
</dbReference>
<dbReference type="SUPFAM" id="SSF50800">
    <property type="entry name" value="PK beta-barrel domain-like"/>
    <property type="match status" value="1"/>
</dbReference>
<keyword evidence="7 13" id="KW-0418">Kinase</keyword>
<dbReference type="InterPro" id="IPR015795">
    <property type="entry name" value="Pyrv_Knase_C"/>
</dbReference>
<keyword evidence="6" id="KW-0547">Nucleotide-binding</keyword>
<proteinExistence type="inferred from homology"/>
<dbReference type="Gene3D" id="3.20.20.60">
    <property type="entry name" value="Phosphoenolpyruvate-binding domains"/>
    <property type="match status" value="1"/>
</dbReference>
<evidence type="ECO:0000256" key="10">
    <source>
        <dbReference type="ARBA" id="ARBA00023152"/>
    </source>
</evidence>
<evidence type="ECO:0000256" key="1">
    <source>
        <dbReference type="ARBA" id="ARBA00004997"/>
    </source>
</evidence>
<keyword evidence="4 13" id="KW-0808">Transferase</keyword>
<dbReference type="SUPFAM" id="SSF52935">
    <property type="entry name" value="PK C-terminal domain-like"/>
    <property type="match status" value="1"/>
</dbReference>
<dbReference type="FunFam" id="2.40.33.10:FF:000001">
    <property type="entry name" value="Pyruvate kinase"/>
    <property type="match status" value="1"/>
</dbReference>
<feature type="domain" description="Pyruvate kinase C-terminal" evidence="15">
    <location>
        <begin position="356"/>
        <end position="466"/>
    </location>
</feature>
<dbReference type="UniPathway" id="UPA00109">
    <property type="reaction ID" value="UER00188"/>
</dbReference>
<dbReference type="GO" id="GO:0000287">
    <property type="term" value="F:magnesium ion binding"/>
    <property type="evidence" value="ECO:0007669"/>
    <property type="project" value="UniProtKB-UniRule"/>
</dbReference>
<dbReference type="InterPro" id="IPR001697">
    <property type="entry name" value="Pyr_Knase"/>
</dbReference>
<gene>
    <name evidence="16" type="primary">pyk</name>
    <name evidence="16" type="ORF">ENQ77_07870</name>
</gene>
<evidence type="ECO:0000256" key="11">
    <source>
        <dbReference type="ARBA" id="ARBA00023317"/>
    </source>
</evidence>
<dbReference type="InterPro" id="IPR040442">
    <property type="entry name" value="Pyrv_kinase-like_dom_sf"/>
</dbReference>
<dbReference type="GO" id="GO:0005524">
    <property type="term" value="F:ATP binding"/>
    <property type="evidence" value="ECO:0007669"/>
    <property type="project" value="UniProtKB-KW"/>
</dbReference>
<dbReference type="PANTHER" id="PTHR11817">
    <property type="entry name" value="PYRUVATE KINASE"/>
    <property type="match status" value="1"/>
</dbReference>
<dbReference type="AlphaFoldDB" id="A0A7C2K4N0"/>
<evidence type="ECO:0000259" key="15">
    <source>
        <dbReference type="Pfam" id="PF02887"/>
    </source>
</evidence>
<keyword evidence="10 13" id="KW-0324">Glycolysis</keyword>
<dbReference type="Gene3D" id="3.40.1380.20">
    <property type="entry name" value="Pyruvate kinase, C-terminal domain"/>
    <property type="match status" value="1"/>
</dbReference>
<name>A0A7C2K4N0_UNCW3</name>
<evidence type="ECO:0000256" key="5">
    <source>
        <dbReference type="ARBA" id="ARBA00022723"/>
    </source>
</evidence>
<accession>A0A7C2K4N0</accession>
<dbReference type="InterPro" id="IPR011037">
    <property type="entry name" value="Pyrv_Knase-like_insert_dom_sf"/>
</dbReference>
<keyword evidence="9 13" id="KW-0460">Magnesium</keyword>
<protein>
    <recommendedName>
        <fullName evidence="3 12">Pyruvate kinase</fullName>
        <ecNumber evidence="3 12">2.7.1.40</ecNumber>
    </recommendedName>
</protein>
<evidence type="ECO:0000259" key="14">
    <source>
        <dbReference type="Pfam" id="PF00224"/>
    </source>
</evidence>
<keyword evidence="8" id="KW-0067">ATP-binding</keyword>
<comment type="catalytic activity">
    <reaction evidence="13">
        <text>pyruvate + ATP = phosphoenolpyruvate + ADP + H(+)</text>
        <dbReference type="Rhea" id="RHEA:18157"/>
        <dbReference type="ChEBI" id="CHEBI:15361"/>
        <dbReference type="ChEBI" id="CHEBI:15378"/>
        <dbReference type="ChEBI" id="CHEBI:30616"/>
        <dbReference type="ChEBI" id="CHEBI:58702"/>
        <dbReference type="ChEBI" id="CHEBI:456216"/>
        <dbReference type="EC" id="2.7.1.40"/>
    </reaction>
</comment>
<dbReference type="Pfam" id="PF02887">
    <property type="entry name" value="PK_C"/>
    <property type="match status" value="1"/>
</dbReference>
<dbReference type="GO" id="GO:0030955">
    <property type="term" value="F:potassium ion binding"/>
    <property type="evidence" value="ECO:0007669"/>
    <property type="project" value="UniProtKB-UniRule"/>
</dbReference>
<evidence type="ECO:0000256" key="8">
    <source>
        <dbReference type="ARBA" id="ARBA00022840"/>
    </source>
</evidence>
<dbReference type="InterPro" id="IPR036918">
    <property type="entry name" value="Pyrv_Knase_C_sf"/>
</dbReference>
<evidence type="ECO:0000256" key="3">
    <source>
        <dbReference type="ARBA" id="ARBA00012142"/>
    </source>
</evidence>
<sequence>MKLTKIIATVGPSISAESLMERLIKSGVNALRFNFSHGTYDEHSKKIKWAKNLQNKGYNFAVFVDLSGPKFRIGEVTGDRVVLKRGDEFVLTTEKIIGNNRTVYAPLEGVIPYLKKGDTVLLSDGTVELKVKKITKNSVITKVIMGGEISSHKGINIPNRMHGISAITEKDIQDMRFAISLGVRIFAISFVGGKEDVIRAREVLKQEGVNGFIIAKIERFEAVANFDEILDVADGIMIARGDLAVETPYAKVPILQKELILKTREKGKVVIIATQMLRSLLFSPLPSRAEISDIANAVLDGSDALMLSEETAVAKNPINSVRVMKEIIKEAERFRKKKGEGLPLNLKEKENIEWQIARSSFELWKSLRARLIITPTASGATALRISALRPLAPIVAPTPDPGVCEFLNLSFGIYPLKVDVMRNLDELIYKVKDEIFKRRLAKEGDLAVITAGYPFGKPGSTNMVKVEKL</sequence>
<dbReference type="GO" id="GO:0004743">
    <property type="term" value="F:pyruvate kinase activity"/>
    <property type="evidence" value="ECO:0007669"/>
    <property type="project" value="UniProtKB-UniRule"/>
</dbReference>
<evidence type="ECO:0000256" key="7">
    <source>
        <dbReference type="ARBA" id="ARBA00022777"/>
    </source>
</evidence>
<comment type="similarity">
    <text evidence="2 13">Belongs to the pyruvate kinase family.</text>
</comment>
<evidence type="ECO:0000256" key="4">
    <source>
        <dbReference type="ARBA" id="ARBA00022679"/>
    </source>
</evidence>